<dbReference type="AlphaFoldDB" id="A0A9P6CCJ8"/>
<accession>A0A9P6CCJ8</accession>
<organism evidence="1 2">
    <name type="scientific">Collybia nuda</name>
    <dbReference type="NCBI Taxonomy" id="64659"/>
    <lineage>
        <taxon>Eukaryota</taxon>
        <taxon>Fungi</taxon>
        <taxon>Dikarya</taxon>
        <taxon>Basidiomycota</taxon>
        <taxon>Agaricomycotina</taxon>
        <taxon>Agaricomycetes</taxon>
        <taxon>Agaricomycetidae</taxon>
        <taxon>Agaricales</taxon>
        <taxon>Tricholomatineae</taxon>
        <taxon>Clitocybaceae</taxon>
        <taxon>Collybia</taxon>
    </lineage>
</organism>
<evidence type="ECO:0000313" key="1">
    <source>
        <dbReference type="EMBL" id="KAF9456083.1"/>
    </source>
</evidence>
<evidence type="ECO:0008006" key="3">
    <source>
        <dbReference type="Google" id="ProtNLM"/>
    </source>
</evidence>
<protein>
    <recommendedName>
        <fullName evidence="3">BTB domain-containing protein</fullName>
    </recommendedName>
</protein>
<evidence type="ECO:0000313" key="2">
    <source>
        <dbReference type="Proteomes" id="UP000807353"/>
    </source>
</evidence>
<dbReference type="OrthoDB" id="3265815at2759"/>
<reference evidence="1" key="1">
    <citation type="submission" date="2020-11" db="EMBL/GenBank/DDBJ databases">
        <authorList>
            <consortium name="DOE Joint Genome Institute"/>
            <person name="Ahrendt S."/>
            <person name="Riley R."/>
            <person name="Andreopoulos W."/>
            <person name="Labutti K."/>
            <person name="Pangilinan J."/>
            <person name="Ruiz-Duenas F.J."/>
            <person name="Barrasa J.M."/>
            <person name="Sanchez-Garcia M."/>
            <person name="Camarero S."/>
            <person name="Miyauchi S."/>
            <person name="Serrano A."/>
            <person name="Linde D."/>
            <person name="Babiker R."/>
            <person name="Drula E."/>
            <person name="Ayuso-Fernandez I."/>
            <person name="Pacheco R."/>
            <person name="Padilla G."/>
            <person name="Ferreira P."/>
            <person name="Barriuso J."/>
            <person name="Kellner H."/>
            <person name="Castanera R."/>
            <person name="Alfaro M."/>
            <person name="Ramirez L."/>
            <person name="Pisabarro A.G."/>
            <person name="Kuo A."/>
            <person name="Tritt A."/>
            <person name="Lipzen A."/>
            <person name="He G."/>
            <person name="Yan M."/>
            <person name="Ng V."/>
            <person name="Cullen D."/>
            <person name="Martin F."/>
            <person name="Rosso M.-N."/>
            <person name="Henrissat B."/>
            <person name="Hibbett D."/>
            <person name="Martinez A.T."/>
            <person name="Grigoriev I.V."/>
        </authorList>
    </citation>
    <scope>NUCLEOTIDE SEQUENCE</scope>
    <source>
        <strain evidence="1">CBS 247.69</strain>
    </source>
</reference>
<comment type="caution">
    <text evidence="1">The sequence shown here is derived from an EMBL/GenBank/DDBJ whole genome shotgun (WGS) entry which is preliminary data.</text>
</comment>
<sequence length="275" mass="30715">MTSSPEVLTTLLAQLIPEDLVFSTQDSVCFYVHSAIFSGAAENAFRCVLSRPISDPTYQTTIIHVPEVSEVLNIMFHALYNISCLKNSPSFDSTMTTIYRMPVYGINPKDYLIPSTSLHELLLHHIPHHPLEIYTIAAHYDAHDIAEATSAHLLAYPLSSITDEMAIHMGPVYLKRLLCLHANRSNTLKYTVMLPPAFHEATESCTFADQGRLSRAWVLVAAYLVWDSQPSLSVYSLEAAFRPLQGLLTCSECRELLADRVKEAAQEWSGVKCTI</sequence>
<dbReference type="Proteomes" id="UP000807353">
    <property type="component" value="Unassembled WGS sequence"/>
</dbReference>
<name>A0A9P6CCJ8_9AGAR</name>
<gene>
    <name evidence="1" type="ORF">BDZ94DRAFT_1276559</name>
</gene>
<dbReference type="EMBL" id="MU150464">
    <property type="protein sequence ID" value="KAF9456083.1"/>
    <property type="molecule type" value="Genomic_DNA"/>
</dbReference>
<keyword evidence="2" id="KW-1185">Reference proteome</keyword>
<proteinExistence type="predicted"/>